<evidence type="ECO:0000256" key="2">
    <source>
        <dbReference type="SAM" id="MobiDB-lite"/>
    </source>
</evidence>
<dbReference type="PANTHER" id="PTHR33067:SF35">
    <property type="entry name" value="ASPARTIC PEPTIDASE DDI1-TYPE DOMAIN-CONTAINING PROTEIN"/>
    <property type="match status" value="1"/>
</dbReference>
<evidence type="ECO:0000313" key="4">
    <source>
        <dbReference type="Proteomes" id="UP001085076"/>
    </source>
</evidence>
<keyword evidence="1" id="KW-0175">Coiled coil</keyword>
<feature type="compositionally biased region" description="Acidic residues" evidence="2">
    <location>
        <begin position="83"/>
        <end position="92"/>
    </location>
</feature>
<feature type="compositionally biased region" description="Polar residues" evidence="2">
    <location>
        <begin position="39"/>
        <end position="50"/>
    </location>
</feature>
<proteinExistence type="predicted"/>
<dbReference type="PANTHER" id="PTHR33067">
    <property type="entry name" value="RNA-DIRECTED DNA POLYMERASE-RELATED"/>
    <property type="match status" value="1"/>
</dbReference>
<dbReference type="AlphaFoldDB" id="A0A9D5CS97"/>
<evidence type="ECO:0000256" key="1">
    <source>
        <dbReference type="SAM" id="Coils"/>
    </source>
</evidence>
<gene>
    <name evidence="3" type="ORF">J5N97_013511</name>
</gene>
<organism evidence="3 4">
    <name type="scientific">Dioscorea zingiberensis</name>
    <dbReference type="NCBI Taxonomy" id="325984"/>
    <lineage>
        <taxon>Eukaryota</taxon>
        <taxon>Viridiplantae</taxon>
        <taxon>Streptophyta</taxon>
        <taxon>Embryophyta</taxon>
        <taxon>Tracheophyta</taxon>
        <taxon>Spermatophyta</taxon>
        <taxon>Magnoliopsida</taxon>
        <taxon>Liliopsida</taxon>
        <taxon>Dioscoreales</taxon>
        <taxon>Dioscoreaceae</taxon>
        <taxon>Dioscorea</taxon>
    </lineage>
</organism>
<comment type="caution">
    <text evidence="3">The sequence shown here is derived from an EMBL/GenBank/DDBJ whole genome shotgun (WGS) entry which is preliminary data.</text>
</comment>
<name>A0A9D5CS97_9LILI</name>
<dbReference type="Proteomes" id="UP001085076">
    <property type="component" value="Miscellaneous, Linkage group lg03"/>
</dbReference>
<feature type="region of interest" description="Disordered" evidence="2">
    <location>
        <begin position="37"/>
        <end position="57"/>
    </location>
</feature>
<reference evidence="3" key="2">
    <citation type="journal article" date="2022" name="Hortic Res">
        <title>The genome of Dioscorea zingiberensis sheds light on the biosynthesis, origin and evolution of the medicinally important diosgenin saponins.</title>
        <authorList>
            <person name="Li Y."/>
            <person name="Tan C."/>
            <person name="Li Z."/>
            <person name="Guo J."/>
            <person name="Li S."/>
            <person name="Chen X."/>
            <person name="Wang C."/>
            <person name="Dai X."/>
            <person name="Yang H."/>
            <person name="Song W."/>
            <person name="Hou L."/>
            <person name="Xu J."/>
            <person name="Tong Z."/>
            <person name="Xu A."/>
            <person name="Yuan X."/>
            <person name="Wang W."/>
            <person name="Yang Q."/>
            <person name="Chen L."/>
            <person name="Sun Z."/>
            <person name="Wang K."/>
            <person name="Pan B."/>
            <person name="Chen J."/>
            <person name="Bao Y."/>
            <person name="Liu F."/>
            <person name="Qi X."/>
            <person name="Gang D.R."/>
            <person name="Wen J."/>
            <person name="Li J."/>
        </authorList>
    </citation>
    <scope>NUCLEOTIDE SEQUENCE</scope>
    <source>
        <strain evidence="3">Dzin_1.0</strain>
    </source>
</reference>
<feature type="region of interest" description="Disordered" evidence="2">
    <location>
        <begin position="75"/>
        <end position="116"/>
    </location>
</feature>
<feature type="coiled-coil region" evidence="1">
    <location>
        <begin position="9"/>
        <end position="36"/>
    </location>
</feature>
<protein>
    <submittedName>
        <fullName evidence="3">Uncharacterized protein</fullName>
    </submittedName>
</protein>
<reference evidence="3" key="1">
    <citation type="submission" date="2021-03" db="EMBL/GenBank/DDBJ databases">
        <authorList>
            <person name="Li Z."/>
            <person name="Yang C."/>
        </authorList>
    </citation>
    <scope>NUCLEOTIDE SEQUENCE</scope>
    <source>
        <strain evidence="3">Dzin_1.0</strain>
        <tissue evidence="3">Leaf</tissue>
    </source>
</reference>
<feature type="compositionally biased region" description="Basic and acidic residues" evidence="2">
    <location>
        <begin position="93"/>
        <end position="102"/>
    </location>
</feature>
<dbReference type="EMBL" id="JAGGNH010000003">
    <property type="protein sequence ID" value="KAJ0978037.1"/>
    <property type="molecule type" value="Genomic_DNA"/>
</dbReference>
<keyword evidence="4" id="KW-1185">Reference proteome</keyword>
<accession>A0A9D5CS97</accession>
<sequence length="228" mass="25569">MEELILKYMQNNDTTIQNLQATVQNLENQIGQIAKTLSERPQGSMLGNTEENPRGEQCKDITLRSWKEVELPVLKPQDKTPIEVEDSEPGDNSEEKKKENKNIVETSLIPPYQPKNQKPTGITLQLANRSVRQPMGFAEDVLVLINQFVFPADYVLLDVYDDIDVPIIPMRSFLATAQALEDHAKGRLALGVGDQEVVFKLPDAIRHTMAQDDTFIVLMTSTLSPPNA</sequence>
<evidence type="ECO:0000313" key="3">
    <source>
        <dbReference type="EMBL" id="KAJ0978037.1"/>
    </source>
</evidence>
<dbReference type="OrthoDB" id="691543at2759"/>